<feature type="domain" description="ABC transporter" evidence="5">
    <location>
        <begin position="16"/>
        <end position="254"/>
    </location>
</feature>
<evidence type="ECO:0000313" key="6">
    <source>
        <dbReference type="EMBL" id="OAJ67631.1"/>
    </source>
</evidence>
<reference evidence="6 7" key="1">
    <citation type="submission" date="2016-03" db="EMBL/GenBank/DDBJ databases">
        <title>Draft genome sequence of Gluconobacter cerinus strain CECT 9110.</title>
        <authorList>
            <person name="Sainz F."/>
            <person name="Mas A."/>
            <person name="Torija M.J."/>
        </authorList>
    </citation>
    <scope>NUCLEOTIDE SEQUENCE [LARGE SCALE GENOMIC DNA]</scope>
    <source>
        <strain evidence="6 7">CECT 9110</strain>
    </source>
</reference>
<evidence type="ECO:0000256" key="1">
    <source>
        <dbReference type="ARBA" id="ARBA00005417"/>
    </source>
</evidence>
<dbReference type="EMBL" id="LUTU01000007">
    <property type="protein sequence ID" value="OAJ67631.1"/>
    <property type="molecule type" value="Genomic_DNA"/>
</dbReference>
<dbReference type="PANTHER" id="PTHR43776:SF7">
    <property type="entry name" value="D,D-DIPEPTIDE TRANSPORT ATP-BINDING PROTEIN DDPF-RELATED"/>
    <property type="match status" value="1"/>
</dbReference>
<dbReference type="PROSITE" id="PS00211">
    <property type="entry name" value="ABC_TRANSPORTER_1"/>
    <property type="match status" value="1"/>
</dbReference>
<organism evidence="6 7">
    <name type="scientific">Gluconobacter cerinus</name>
    <dbReference type="NCBI Taxonomy" id="38307"/>
    <lineage>
        <taxon>Bacteria</taxon>
        <taxon>Pseudomonadati</taxon>
        <taxon>Pseudomonadota</taxon>
        <taxon>Alphaproteobacteria</taxon>
        <taxon>Acetobacterales</taxon>
        <taxon>Acetobacteraceae</taxon>
        <taxon>Gluconobacter</taxon>
    </lineage>
</organism>
<gene>
    <name evidence="6" type="ORF">A0123_01673</name>
</gene>
<dbReference type="GO" id="GO:0055085">
    <property type="term" value="P:transmembrane transport"/>
    <property type="evidence" value="ECO:0007669"/>
    <property type="project" value="UniProtKB-ARBA"/>
</dbReference>
<dbReference type="AlphaFoldDB" id="A0A1B6VK83"/>
<dbReference type="GO" id="GO:0016887">
    <property type="term" value="F:ATP hydrolysis activity"/>
    <property type="evidence" value="ECO:0007669"/>
    <property type="project" value="InterPro"/>
</dbReference>
<dbReference type="SUPFAM" id="SSF52540">
    <property type="entry name" value="P-loop containing nucleoside triphosphate hydrolases"/>
    <property type="match status" value="1"/>
</dbReference>
<dbReference type="InterPro" id="IPR050319">
    <property type="entry name" value="ABC_transp_ATP-bind"/>
</dbReference>
<proteinExistence type="inferred from homology"/>
<evidence type="ECO:0000256" key="2">
    <source>
        <dbReference type="ARBA" id="ARBA00022448"/>
    </source>
</evidence>
<dbReference type="Pfam" id="PF00005">
    <property type="entry name" value="ABC_tran"/>
    <property type="match status" value="1"/>
</dbReference>
<dbReference type="GO" id="GO:0005524">
    <property type="term" value="F:ATP binding"/>
    <property type="evidence" value="ECO:0007669"/>
    <property type="project" value="UniProtKB-KW"/>
</dbReference>
<sequence length="258" mass="28303">MSHLLEARHIHYDVAGRGTSLLRSRKPKTILQDVSLHVDKGETLGLVGSSGSGKSTLARILTGLVGAKSGQIFFEEQDITSLTGAARHRFRPHIQMIFQDPQGALDPRQTVEKIVAEPLYQTSMSAEERNRRVLDVLADVALPEDAFSRYPREFSGGQRQRIAIARALVTRPDVIVADEAVSALDVSTQAIVLNLLLDLQERHGLSYIFVSHDLAVIRHISHRIAVLDGGRIVETGPTADVLTHPQHPTTRALINASL</sequence>
<accession>A0A1B6VK83</accession>
<evidence type="ECO:0000259" key="5">
    <source>
        <dbReference type="PROSITE" id="PS50893"/>
    </source>
</evidence>
<dbReference type="PATRIC" id="fig|38307.3.peg.1724"/>
<dbReference type="InterPro" id="IPR017871">
    <property type="entry name" value="ABC_transporter-like_CS"/>
</dbReference>
<dbReference type="InterPro" id="IPR027417">
    <property type="entry name" value="P-loop_NTPase"/>
</dbReference>
<dbReference type="InterPro" id="IPR003593">
    <property type="entry name" value="AAA+_ATPase"/>
</dbReference>
<evidence type="ECO:0000313" key="7">
    <source>
        <dbReference type="Proteomes" id="UP000077786"/>
    </source>
</evidence>
<dbReference type="RefSeq" id="WP_064274440.1">
    <property type="nucleotide sequence ID" value="NZ_LUTU01000007.1"/>
</dbReference>
<comment type="caution">
    <text evidence="6">The sequence shown here is derived from an EMBL/GenBank/DDBJ whole genome shotgun (WGS) entry which is preliminary data.</text>
</comment>
<keyword evidence="2" id="KW-0813">Transport</keyword>
<dbReference type="CDD" id="cd03257">
    <property type="entry name" value="ABC_NikE_OppD_transporters"/>
    <property type="match status" value="1"/>
</dbReference>
<dbReference type="Gene3D" id="3.40.50.300">
    <property type="entry name" value="P-loop containing nucleotide triphosphate hydrolases"/>
    <property type="match status" value="1"/>
</dbReference>
<dbReference type="SMART" id="SM00382">
    <property type="entry name" value="AAA"/>
    <property type="match status" value="1"/>
</dbReference>
<keyword evidence="4 6" id="KW-0067">ATP-binding</keyword>
<comment type="similarity">
    <text evidence="1">Belongs to the ABC transporter superfamily.</text>
</comment>
<evidence type="ECO:0000256" key="4">
    <source>
        <dbReference type="ARBA" id="ARBA00022840"/>
    </source>
</evidence>
<dbReference type="PANTHER" id="PTHR43776">
    <property type="entry name" value="TRANSPORT ATP-BINDING PROTEIN"/>
    <property type="match status" value="1"/>
</dbReference>
<evidence type="ECO:0000256" key="3">
    <source>
        <dbReference type="ARBA" id="ARBA00022741"/>
    </source>
</evidence>
<dbReference type="PROSITE" id="PS50893">
    <property type="entry name" value="ABC_TRANSPORTER_2"/>
    <property type="match status" value="1"/>
</dbReference>
<dbReference type="OrthoDB" id="9767950at2"/>
<dbReference type="InterPro" id="IPR003439">
    <property type="entry name" value="ABC_transporter-like_ATP-bd"/>
</dbReference>
<name>A0A1B6VK83_9PROT</name>
<protein>
    <submittedName>
        <fullName evidence="6">Peptide ABC transporter ATP-binding protein</fullName>
    </submittedName>
</protein>
<keyword evidence="3" id="KW-0547">Nucleotide-binding</keyword>
<dbReference type="Proteomes" id="UP000077786">
    <property type="component" value="Unassembled WGS sequence"/>
</dbReference>